<dbReference type="GO" id="GO:0003682">
    <property type="term" value="F:chromatin binding"/>
    <property type="evidence" value="ECO:0000318"/>
    <property type="project" value="GO_Central"/>
</dbReference>
<evidence type="ECO:0000256" key="3">
    <source>
        <dbReference type="ARBA" id="ARBA00044768"/>
    </source>
</evidence>
<evidence type="ECO:0000256" key="4">
    <source>
        <dbReference type="ARBA" id="ARBA00047303"/>
    </source>
</evidence>
<feature type="compositionally biased region" description="Pro residues" evidence="5">
    <location>
        <begin position="440"/>
        <end position="455"/>
    </location>
</feature>
<dbReference type="GO" id="GO:0006264">
    <property type="term" value="P:mitochondrial DNA replication"/>
    <property type="evidence" value="ECO:0000318"/>
    <property type="project" value="GO_Central"/>
</dbReference>
<evidence type="ECO:0000313" key="6">
    <source>
        <dbReference type="EMBL" id="GAQ84250.1"/>
    </source>
</evidence>
<dbReference type="InterPro" id="IPR044917">
    <property type="entry name" value="PRIMPOL"/>
</dbReference>
<feature type="compositionally biased region" description="Pro residues" evidence="5">
    <location>
        <begin position="497"/>
        <end position="508"/>
    </location>
</feature>
<evidence type="ECO:0000256" key="5">
    <source>
        <dbReference type="SAM" id="MobiDB-lite"/>
    </source>
</evidence>
<dbReference type="GO" id="GO:0019985">
    <property type="term" value="P:translesion synthesis"/>
    <property type="evidence" value="ECO:0000318"/>
    <property type="project" value="GO_Central"/>
</dbReference>
<dbReference type="GO" id="GO:0005759">
    <property type="term" value="C:mitochondrial matrix"/>
    <property type="evidence" value="ECO:0000318"/>
    <property type="project" value="GO_Central"/>
</dbReference>
<comment type="catalytic activity">
    <reaction evidence="2">
        <text>ssDNA + n NTP = ssDNA/pppN(pN)n-1 hybrid + (n-1) diphosphate.</text>
        <dbReference type="EC" id="2.7.7.102"/>
    </reaction>
</comment>
<dbReference type="AlphaFoldDB" id="A0A1Y1HZY8"/>
<comment type="catalytic activity">
    <reaction evidence="4">
        <text>DNA(n) + a 2'-deoxyribonucleoside 5'-triphosphate = DNA(n+1) + diphosphate</text>
        <dbReference type="Rhea" id="RHEA:22508"/>
        <dbReference type="Rhea" id="RHEA-COMP:17339"/>
        <dbReference type="Rhea" id="RHEA-COMP:17340"/>
        <dbReference type="ChEBI" id="CHEBI:33019"/>
        <dbReference type="ChEBI" id="CHEBI:61560"/>
        <dbReference type="ChEBI" id="CHEBI:173112"/>
        <dbReference type="EC" id="2.7.7.7"/>
    </reaction>
    <physiologicalReaction direction="left-to-right" evidence="4">
        <dbReference type="Rhea" id="RHEA:22509"/>
    </physiologicalReaction>
</comment>
<dbReference type="GO" id="GO:0042276">
    <property type="term" value="P:error-prone translesion synthesis"/>
    <property type="evidence" value="ECO:0007669"/>
    <property type="project" value="InterPro"/>
</dbReference>
<dbReference type="PANTHER" id="PTHR31399:SF0">
    <property type="entry name" value="DNA-DIRECTED PRIMASE_POLYMERASE PROTEIN"/>
    <property type="match status" value="1"/>
</dbReference>
<dbReference type="EC" id="2.7.7.102" evidence="3"/>
<feature type="compositionally biased region" description="Pro residues" evidence="5">
    <location>
        <begin position="538"/>
        <end position="548"/>
    </location>
</feature>
<accession>A0A1Y1HZY8</accession>
<feature type="compositionally biased region" description="Low complexity" evidence="5">
    <location>
        <begin position="456"/>
        <end position="471"/>
    </location>
</feature>
<feature type="region of interest" description="Disordered" evidence="5">
    <location>
        <begin position="434"/>
        <end position="589"/>
    </location>
</feature>
<feature type="region of interest" description="Disordered" evidence="5">
    <location>
        <begin position="274"/>
        <end position="297"/>
    </location>
</feature>
<feature type="compositionally biased region" description="Low complexity" evidence="5">
    <location>
        <begin position="487"/>
        <end position="496"/>
    </location>
</feature>
<keyword evidence="7" id="KW-1185">Reference proteome</keyword>
<feature type="compositionally biased region" description="Basic and acidic residues" evidence="5">
    <location>
        <begin position="570"/>
        <end position="586"/>
    </location>
</feature>
<evidence type="ECO:0000256" key="2">
    <source>
        <dbReference type="ARBA" id="ARBA00044677"/>
    </source>
</evidence>
<dbReference type="GO" id="GO:0031297">
    <property type="term" value="P:replication fork processing"/>
    <property type="evidence" value="ECO:0000318"/>
    <property type="project" value="GO_Central"/>
</dbReference>
<dbReference type="GO" id="GO:0009411">
    <property type="term" value="P:response to UV"/>
    <property type="evidence" value="ECO:0000318"/>
    <property type="project" value="GO_Central"/>
</dbReference>
<dbReference type="GO" id="GO:0005634">
    <property type="term" value="C:nucleus"/>
    <property type="evidence" value="ECO:0000318"/>
    <property type="project" value="GO_Central"/>
</dbReference>
<dbReference type="PANTHER" id="PTHR31399">
    <property type="entry name" value="DNA-DIRECTED PRIMASE / POLYMERASE PROTEIN"/>
    <property type="match status" value="1"/>
</dbReference>
<gene>
    <name evidence="6" type="ORF">KFL_001820030</name>
</gene>
<sequence>MFESLKKRLRRETGAYEPPSFELIPEPQEVLRDFVKQDEALAFARSCSSCYDNQLYIFAKENPETGGRTFFVSTFSNFFTRWSSHKLPGERHFYEVIYDKCNLFVDIDGDRSALPSLLEVEEGIEQSIQLVDQLAHHVFRAHLDWGRVVEMDASNSVKFSRHLVLPFFNHHFTDTKQAGRFISQASAASVCQELTKRTQNGDKRYLPLVKTWTEQGEALLLIDQAVYTKNRQFRTFGSTKFRSTNDLKLTNRYYETKGPKEDLRHSLVGNVPRSSKELTAHTQIPPPSRKLNDTKPETETQSLYIPFRDEALEQYLKSCTRSLCTDENASIQSGKLYSHNYVIYNITDSTFCPVKKGEHKKHSAYWVVDTADSCTYLKCHDVADCEGRKSTIKPLPKHLALKLKTTVSEILQIQEMLSQDDTIALFDNETTVLGESACSPPFPHETTPPQPPSNAPSPAASSAREAEPGASGNEQLDAPSERGAGLASASSPSPQKTNPPQPPVPKAPSPAASSAREEAPGTSGNEQLDAPSESATAPEPPLIAPPPAASKETSTPKSLPPKKRPLTADAQRRYIEDVVQDTKDQTPDEDISGYIFYWL</sequence>
<proteinExistence type="predicted"/>
<evidence type="ECO:0000256" key="1">
    <source>
        <dbReference type="ARBA" id="ARBA00026139"/>
    </source>
</evidence>
<dbReference type="OrthoDB" id="5988181at2759"/>
<reference evidence="6 7" key="1">
    <citation type="journal article" date="2014" name="Nat. Commun.">
        <title>Klebsormidium flaccidum genome reveals primary factors for plant terrestrial adaptation.</title>
        <authorList>
            <person name="Hori K."/>
            <person name="Maruyama F."/>
            <person name="Fujisawa T."/>
            <person name="Togashi T."/>
            <person name="Yamamoto N."/>
            <person name="Seo M."/>
            <person name="Sato S."/>
            <person name="Yamada T."/>
            <person name="Mori H."/>
            <person name="Tajima N."/>
            <person name="Moriyama T."/>
            <person name="Ikeuchi M."/>
            <person name="Watanabe M."/>
            <person name="Wada H."/>
            <person name="Kobayashi K."/>
            <person name="Saito M."/>
            <person name="Masuda T."/>
            <person name="Sasaki-Sekimoto Y."/>
            <person name="Mashiguchi K."/>
            <person name="Awai K."/>
            <person name="Shimojima M."/>
            <person name="Masuda S."/>
            <person name="Iwai M."/>
            <person name="Nobusawa T."/>
            <person name="Narise T."/>
            <person name="Kondo S."/>
            <person name="Saito H."/>
            <person name="Sato R."/>
            <person name="Murakawa M."/>
            <person name="Ihara Y."/>
            <person name="Oshima-Yamada Y."/>
            <person name="Ohtaka K."/>
            <person name="Satoh M."/>
            <person name="Sonobe K."/>
            <person name="Ishii M."/>
            <person name="Ohtani R."/>
            <person name="Kanamori-Sato M."/>
            <person name="Honoki R."/>
            <person name="Miyazaki D."/>
            <person name="Mochizuki H."/>
            <person name="Umetsu J."/>
            <person name="Higashi K."/>
            <person name="Shibata D."/>
            <person name="Kamiya Y."/>
            <person name="Sato N."/>
            <person name="Nakamura Y."/>
            <person name="Tabata S."/>
            <person name="Ida S."/>
            <person name="Kurokawa K."/>
            <person name="Ohta H."/>
        </authorList>
    </citation>
    <scope>NUCLEOTIDE SEQUENCE [LARGE SCALE GENOMIC DNA]</scope>
    <source>
        <strain evidence="6 7">NIES-2285</strain>
    </source>
</reference>
<dbReference type="Proteomes" id="UP000054558">
    <property type="component" value="Unassembled WGS sequence"/>
</dbReference>
<dbReference type="GO" id="GO:0003887">
    <property type="term" value="F:DNA-directed DNA polymerase activity"/>
    <property type="evidence" value="ECO:0000318"/>
    <property type="project" value="GO_Central"/>
</dbReference>
<name>A0A1Y1HZY8_KLENI</name>
<evidence type="ECO:0000313" key="7">
    <source>
        <dbReference type="Proteomes" id="UP000054558"/>
    </source>
</evidence>
<dbReference type="STRING" id="105231.A0A1Y1HZY8"/>
<dbReference type="EMBL" id="DF237131">
    <property type="protein sequence ID" value="GAQ84250.1"/>
    <property type="molecule type" value="Genomic_DNA"/>
</dbReference>
<dbReference type="GO" id="GO:0003899">
    <property type="term" value="F:DNA-directed RNA polymerase activity"/>
    <property type="evidence" value="ECO:0000318"/>
    <property type="project" value="GO_Central"/>
</dbReference>
<protein>
    <recommendedName>
        <fullName evidence="1">DNA-directed primase/polymerase protein</fullName>
        <ecNumber evidence="3">2.7.7.102</ecNumber>
    </recommendedName>
</protein>
<organism evidence="6 7">
    <name type="scientific">Klebsormidium nitens</name>
    <name type="common">Green alga</name>
    <name type="synonym">Ulothrix nitens</name>
    <dbReference type="NCBI Taxonomy" id="105231"/>
    <lineage>
        <taxon>Eukaryota</taxon>
        <taxon>Viridiplantae</taxon>
        <taxon>Streptophyta</taxon>
        <taxon>Klebsormidiophyceae</taxon>
        <taxon>Klebsormidiales</taxon>
        <taxon>Klebsormidiaceae</taxon>
        <taxon>Klebsormidium</taxon>
    </lineage>
</organism>